<dbReference type="InterPro" id="IPR043504">
    <property type="entry name" value="Peptidase_S1_PA_chymotrypsin"/>
</dbReference>
<dbReference type="SUPFAM" id="SSF50494">
    <property type="entry name" value="Trypsin-like serine proteases"/>
    <property type="match status" value="1"/>
</dbReference>
<evidence type="ECO:0000256" key="2">
    <source>
        <dbReference type="ARBA" id="ARBA00022670"/>
    </source>
</evidence>
<dbReference type="GO" id="GO:0006508">
    <property type="term" value="P:proteolysis"/>
    <property type="evidence" value="ECO:0000318"/>
    <property type="project" value="GO_Central"/>
</dbReference>
<organism evidence="6 7">
    <name type="scientific">Xenopus laevis</name>
    <name type="common">African clawed frog</name>
    <dbReference type="NCBI Taxonomy" id="8355"/>
    <lineage>
        <taxon>Eukaryota</taxon>
        <taxon>Metazoa</taxon>
        <taxon>Chordata</taxon>
        <taxon>Craniata</taxon>
        <taxon>Vertebrata</taxon>
        <taxon>Euteleostomi</taxon>
        <taxon>Amphibia</taxon>
        <taxon>Batrachia</taxon>
        <taxon>Anura</taxon>
        <taxon>Pipoidea</taxon>
        <taxon>Pipidae</taxon>
        <taxon>Xenopodinae</taxon>
        <taxon>Xenopus</taxon>
        <taxon>Xenopus</taxon>
    </lineage>
</organism>
<dbReference type="InterPro" id="IPR018114">
    <property type="entry name" value="TRYPSIN_HIS"/>
</dbReference>
<keyword evidence="3" id="KW-0378">Hydrolase</keyword>
<evidence type="ECO:0000256" key="1">
    <source>
        <dbReference type="ARBA" id="ARBA00009228"/>
    </source>
</evidence>
<dbReference type="KEGG" id="xla:108695969"/>
<accession>A0A1L8FPS5</accession>
<name>A0A1L8FPS5_XENLA</name>
<dbReference type="PANTHER" id="PTHR24264:SF76">
    <property type="entry name" value="TRYPSIN"/>
    <property type="match status" value="1"/>
</dbReference>
<keyword evidence="2" id="KW-0645">Protease</keyword>
<dbReference type="GO" id="GO:0004252">
    <property type="term" value="F:serine-type endopeptidase activity"/>
    <property type="evidence" value="ECO:0000318"/>
    <property type="project" value="GO_Central"/>
</dbReference>
<dbReference type="OMA" id="ECTIAGW"/>
<dbReference type="InterPro" id="IPR050127">
    <property type="entry name" value="Serine_Proteases_S1"/>
</dbReference>
<protein>
    <submittedName>
        <fullName evidence="7">Trypsin</fullName>
    </submittedName>
</protein>
<dbReference type="CDD" id="cd00190">
    <property type="entry name" value="Tryp_SPc"/>
    <property type="match status" value="1"/>
</dbReference>
<dbReference type="InterPro" id="IPR033116">
    <property type="entry name" value="TRYPSIN_SER"/>
</dbReference>
<evidence type="ECO:0000256" key="4">
    <source>
        <dbReference type="ARBA" id="ARBA00022825"/>
    </source>
</evidence>
<dbReference type="PROSITE" id="PS00134">
    <property type="entry name" value="TRYPSIN_HIS"/>
    <property type="match status" value="1"/>
</dbReference>
<keyword evidence="5" id="KW-1015">Disulfide bond</keyword>
<evidence type="ECO:0000313" key="6">
    <source>
        <dbReference type="Proteomes" id="UP000186698"/>
    </source>
</evidence>
<reference evidence="7" key="1">
    <citation type="submission" date="2025-08" db="UniProtKB">
        <authorList>
            <consortium name="RefSeq"/>
        </authorList>
    </citation>
    <scope>IDENTIFICATION</scope>
    <source>
        <strain evidence="7">J_2021</strain>
        <tissue evidence="7">Erythrocytes</tissue>
    </source>
</reference>
<dbReference type="InterPro" id="IPR001314">
    <property type="entry name" value="Peptidase_S1A"/>
</dbReference>
<dbReference type="PROSITE" id="PS50240">
    <property type="entry name" value="TRYPSIN_DOM"/>
    <property type="match status" value="1"/>
</dbReference>
<comment type="similarity">
    <text evidence="1">Belongs to the peptidase S1 family. Snake venom subfamily.</text>
</comment>
<evidence type="ECO:0000256" key="3">
    <source>
        <dbReference type="ARBA" id="ARBA00022801"/>
    </source>
</evidence>
<dbReference type="InterPro" id="IPR009003">
    <property type="entry name" value="Peptidase_S1_PA"/>
</dbReference>
<sequence>MESFCLLLLAVTHLGQASSQTGVLEKRIIGGKECVANSQPWHVSLFYFDDYICGGTLISKHWVLTAAHCLKPNILMQLGEHNLEVNEGNEQFAHTAIFCPHPKYDSVTYDNDIMLLKLNAPAKLNKYVQTISIGCPEVSSGTECTIAGWGSTTSIVETYPNILHCGTVTTETQDECQRLHSDLKITDNMLCASIAGETMDTCYGDSGGSLVCNSVVHGVTSFGHTTCGTGTKPGVYTKVCKYRDWIRKTVAKGDCL</sequence>
<dbReference type="PANTHER" id="PTHR24264">
    <property type="entry name" value="TRYPSIN-RELATED"/>
    <property type="match status" value="1"/>
</dbReference>
<dbReference type="PaxDb" id="8355-A0A1L8FPS5"/>
<dbReference type="GO" id="GO:0005615">
    <property type="term" value="C:extracellular space"/>
    <property type="evidence" value="ECO:0000318"/>
    <property type="project" value="GO_Central"/>
</dbReference>
<dbReference type="AlphaFoldDB" id="A0A1L8FPS5"/>
<gene>
    <name evidence="7" type="primary">LOC108695969</name>
</gene>
<dbReference type="FunFam" id="2.40.10.10:FF:000010">
    <property type="entry name" value="Kallikrein related peptidase 11"/>
    <property type="match status" value="1"/>
</dbReference>
<dbReference type="Pfam" id="PF00089">
    <property type="entry name" value="Trypsin"/>
    <property type="match status" value="1"/>
</dbReference>
<evidence type="ECO:0000256" key="5">
    <source>
        <dbReference type="ARBA" id="ARBA00023157"/>
    </source>
</evidence>
<dbReference type="SMART" id="SM00020">
    <property type="entry name" value="Tryp_SPc"/>
    <property type="match status" value="1"/>
</dbReference>
<dbReference type="InterPro" id="IPR001254">
    <property type="entry name" value="Trypsin_dom"/>
</dbReference>
<dbReference type="PRINTS" id="PR00722">
    <property type="entry name" value="CHYMOTRYPSIN"/>
</dbReference>
<dbReference type="RefSeq" id="XP_041425679.1">
    <property type="nucleotide sequence ID" value="XM_041569745.1"/>
</dbReference>
<dbReference type="GeneID" id="108695969"/>
<dbReference type="STRING" id="8355.A0A1L8FPS5"/>
<dbReference type="OrthoDB" id="10061449at2759"/>
<dbReference type="PROSITE" id="PS00135">
    <property type="entry name" value="TRYPSIN_SER"/>
    <property type="match status" value="1"/>
</dbReference>
<keyword evidence="6" id="KW-1185">Reference proteome</keyword>
<dbReference type="FunFam" id="2.40.10.10:FF:000021">
    <property type="entry name" value="Kallikrein 1"/>
    <property type="match status" value="1"/>
</dbReference>
<dbReference type="Gene3D" id="2.40.10.10">
    <property type="entry name" value="Trypsin-like serine proteases"/>
    <property type="match status" value="2"/>
</dbReference>
<proteinExistence type="inferred from homology"/>
<evidence type="ECO:0000313" key="7">
    <source>
        <dbReference type="RefSeq" id="XP_041425679.1"/>
    </source>
</evidence>
<dbReference type="Proteomes" id="UP000186698">
    <property type="component" value="Chromosome 7L"/>
</dbReference>
<keyword evidence="4" id="KW-0720">Serine protease</keyword>